<protein>
    <submittedName>
        <fullName evidence="3">RsiW-degrading membrane proteinase PrsW (M82 family)</fullName>
    </submittedName>
</protein>
<comment type="caution">
    <text evidence="3">The sequence shown here is derived from an EMBL/GenBank/DDBJ whole genome shotgun (WGS) entry which is preliminary data.</text>
</comment>
<sequence>MSLPDQQSPPVFHPEVQAPTQASRGVWLRRLLLTGISATVFLLCALLLVVVITENTGVRGAVLGALSASIAIGIVVPVFLWVDRMESEPARLMWFAFLWGALVSTLGAVVLNELGVAFFGGLQVDPAIAGPVFVAPLVEETLKGLGVLLIFLFARREFNGIVDGIVYAGIVGAGFAFVENILYLGTNYQEFGTEGLVGVFIVRCLVSPFIHPMFTVCFGLALGIIAYRRRLSSAFIPALGFVVAVFLHALWNFAAVSSDVRGFLTVYVLVQMPLFIAFLAILFWARRRETRLMREQLTGYGINGWFTPAEVAMLTSARERRRARAWARGAGGREAARAMEAFQDNATELAVARKHLERGDSPTIWAPREQELLRVVQQGRAAFAPQQPPQGMAGQGMPGPGMPPPQGMPQPPAGPPGSVGTGPHGMPQGPGRDPYRR</sequence>
<keyword evidence="2" id="KW-0472">Membrane</keyword>
<accession>A0A542YUH1</accession>
<dbReference type="InterPro" id="IPR026898">
    <property type="entry name" value="PrsW"/>
</dbReference>
<name>A0A542YUH1_9MICO</name>
<dbReference type="RefSeq" id="WP_228393413.1">
    <property type="nucleotide sequence ID" value="NZ_BAAAIK010000001.1"/>
</dbReference>
<reference evidence="3 4" key="1">
    <citation type="submission" date="2019-06" db="EMBL/GenBank/DDBJ databases">
        <title>Sequencing the genomes of 1000 actinobacteria strains.</title>
        <authorList>
            <person name="Klenk H.-P."/>
        </authorList>
    </citation>
    <scope>NUCLEOTIDE SEQUENCE [LARGE SCALE GENOMIC DNA]</scope>
    <source>
        <strain evidence="3 4">DSM 12335</strain>
    </source>
</reference>
<dbReference type="Pfam" id="PF13367">
    <property type="entry name" value="PrsW-protease"/>
    <property type="match status" value="1"/>
</dbReference>
<feature type="compositionally biased region" description="Low complexity" evidence="1">
    <location>
        <begin position="383"/>
        <end position="392"/>
    </location>
</feature>
<proteinExistence type="predicted"/>
<feature type="compositionally biased region" description="Pro residues" evidence="1">
    <location>
        <begin position="400"/>
        <end position="415"/>
    </location>
</feature>
<feature type="region of interest" description="Disordered" evidence="1">
    <location>
        <begin position="383"/>
        <end position="437"/>
    </location>
</feature>
<dbReference type="AlphaFoldDB" id="A0A542YUH1"/>
<feature type="transmembrane region" description="Helical" evidence="2">
    <location>
        <begin position="94"/>
        <end position="122"/>
    </location>
</feature>
<organism evidence="3 4">
    <name type="scientific">Ornithinicoccus hortensis</name>
    <dbReference type="NCBI Taxonomy" id="82346"/>
    <lineage>
        <taxon>Bacteria</taxon>
        <taxon>Bacillati</taxon>
        <taxon>Actinomycetota</taxon>
        <taxon>Actinomycetes</taxon>
        <taxon>Micrococcales</taxon>
        <taxon>Intrasporangiaceae</taxon>
        <taxon>Ornithinicoccus</taxon>
    </lineage>
</organism>
<keyword evidence="2" id="KW-1133">Transmembrane helix</keyword>
<dbReference type="GO" id="GO:0008233">
    <property type="term" value="F:peptidase activity"/>
    <property type="evidence" value="ECO:0007669"/>
    <property type="project" value="InterPro"/>
</dbReference>
<dbReference type="Proteomes" id="UP000319516">
    <property type="component" value="Unassembled WGS sequence"/>
</dbReference>
<feature type="transmembrane region" description="Helical" evidence="2">
    <location>
        <begin position="205"/>
        <end position="227"/>
    </location>
</feature>
<gene>
    <name evidence="3" type="ORF">FB467_2891</name>
</gene>
<feature type="transmembrane region" description="Helical" evidence="2">
    <location>
        <begin position="128"/>
        <end position="153"/>
    </location>
</feature>
<feature type="transmembrane region" description="Helical" evidence="2">
    <location>
        <begin position="165"/>
        <end position="185"/>
    </location>
</feature>
<dbReference type="PANTHER" id="PTHR36844">
    <property type="entry name" value="PROTEASE PRSW"/>
    <property type="match status" value="1"/>
</dbReference>
<evidence type="ECO:0000313" key="3">
    <source>
        <dbReference type="EMBL" id="TQL51736.1"/>
    </source>
</evidence>
<feature type="transmembrane region" description="Helical" evidence="2">
    <location>
        <begin position="58"/>
        <end position="82"/>
    </location>
</feature>
<keyword evidence="4" id="KW-1185">Reference proteome</keyword>
<feature type="transmembrane region" description="Helical" evidence="2">
    <location>
        <begin position="266"/>
        <end position="285"/>
    </location>
</feature>
<dbReference type="PANTHER" id="PTHR36844:SF1">
    <property type="entry name" value="PROTEASE PRSW"/>
    <property type="match status" value="1"/>
</dbReference>
<dbReference type="EMBL" id="VFOP01000001">
    <property type="protein sequence ID" value="TQL51736.1"/>
    <property type="molecule type" value="Genomic_DNA"/>
</dbReference>
<evidence type="ECO:0000256" key="2">
    <source>
        <dbReference type="SAM" id="Phobius"/>
    </source>
</evidence>
<evidence type="ECO:0000313" key="4">
    <source>
        <dbReference type="Proteomes" id="UP000319516"/>
    </source>
</evidence>
<evidence type="ECO:0000256" key="1">
    <source>
        <dbReference type="SAM" id="MobiDB-lite"/>
    </source>
</evidence>
<feature type="transmembrane region" description="Helical" evidence="2">
    <location>
        <begin position="31"/>
        <end position="52"/>
    </location>
</feature>
<feature type="transmembrane region" description="Helical" evidence="2">
    <location>
        <begin position="234"/>
        <end position="254"/>
    </location>
</feature>
<keyword evidence="2" id="KW-0812">Transmembrane</keyword>